<reference evidence="2" key="1">
    <citation type="submission" date="2020-01" db="EMBL/GenBank/DDBJ databases">
        <authorList>
            <consortium name="DOE Joint Genome Institute"/>
            <person name="Haridas S."/>
            <person name="Albert R."/>
            <person name="Binder M."/>
            <person name="Bloem J."/>
            <person name="Labutti K."/>
            <person name="Salamov A."/>
            <person name="Andreopoulos B."/>
            <person name="Baker S.E."/>
            <person name="Barry K."/>
            <person name="Bills G."/>
            <person name="Bluhm B.H."/>
            <person name="Cannon C."/>
            <person name="Castanera R."/>
            <person name="Culley D.E."/>
            <person name="Daum C."/>
            <person name="Ezra D."/>
            <person name="Gonzalez J.B."/>
            <person name="Henrissat B."/>
            <person name="Kuo A."/>
            <person name="Liang C."/>
            <person name="Lipzen A."/>
            <person name="Lutzoni F."/>
            <person name="Magnuson J."/>
            <person name="Mondo S."/>
            <person name="Nolan M."/>
            <person name="Ohm R."/>
            <person name="Pangilinan J."/>
            <person name="Park H.-J."/>
            <person name="Ramirez L."/>
            <person name="Alfaro M."/>
            <person name="Sun H."/>
            <person name="Tritt A."/>
            <person name="Yoshinaga Y."/>
            <person name="Zwiers L.-H."/>
            <person name="Turgeon B.G."/>
            <person name="Goodwin S.B."/>
            <person name="Spatafora J.W."/>
            <person name="Crous P.W."/>
            <person name="Grigoriev I.V."/>
        </authorList>
    </citation>
    <scope>NUCLEOTIDE SEQUENCE</scope>
    <source>
        <strain evidence="2">IPT5</strain>
    </source>
</reference>
<dbReference type="OrthoDB" id="10626464at2759"/>
<feature type="compositionally biased region" description="Polar residues" evidence="1">
    <location>
        <begin position="107"/>
        <end position="116"/>
    </location>
</feature>
<proteinExistence type="predicted"/>
<protein>
    <submittedName>
        <fullName evidence="2">Uncharacterized protein</fullName>
    </submittedName>
</protein>
<dbReference type="EMBL" id="MU006323">
    <property type="protein sequence ID" value="KAF2847736.1"/>
    <property type="molecule type" value="Genomic_DNA"/>
</dbReference>
<gene>
    <name evidence="2" type="ORF">T440DRAFT_186847</name>
</gene>
<dbReference type="Proteomes" id="UP000799423">
    <property type="component" value="Unassembled WGS sequence"/>
</dbReference>
<evidence type="ECO:0000256" key="1">
    <source>
        <dbReference type="SAM" id="MobiDB-lite"/>
    </source>
</evidence>
<feature type="region of interest" description="Disordered" evidence="1">
    <location>
        <begin position="107"/>
        <end position="128"/>
    </location>
</feature>
<dbReference type="AlphaFoldDB" id="A0A6A7AWT2"/>
<evidence type="ECO:0000313" key="2">
    <source>
        <dbReference type="EMBL" id="KAF2847736.1"/>
    </source>
</evidence>
<keyword evidence="3" id="KW-1185">Reference proteome</keyword>
<sequence length="168" mass="17965">MNHRWQNRTTSRRRETICSLAAAAWALRCAALLQLAFSRDEAGRLARSVLGPRPRGTVRRSNTRPVQDAWPAGWLAGCWLRQCYSRPASAAPGAREDALGSCSAASNTTPYRTAPQQRAPPPTGTWLPAELAPSEAASKNTQGAAVVTQGGAVLHDVQIIPAINCLAI</sequence>
<name>A0A6A7AWT2_9PLEO</name>
<evidence type="ECO:0000313" key="3">
    <source>
        <dbReference type="Proteomes" id="UP000799423"/>
    </source>
</evidence>
<accession>A0A6A7AWT2</accession>
<organism evidence="2 3">
    <name type="scientific">Plenodomus tracheiphilus IPT5</name>
    <dbReference type="NCBI Taxonomy" id="1408161"/>
    <lineage>
        <taxon>Eukaryota</taxon>
        <taxon>Fungi</taxon>
        <taxon>Dikarya</taxon>
        <taxon>Ascomycota</taxon>
        <taxon>Pezizomycotina</taxon>
        <taxon>Dothideomycetes</taxon>
        <taxon>Pleosporomycetidae</taxon>
        <taxon>Pleosporales</taxon>
        <taxon>Pleosporineae</taxon>
        <taxon>Leptosphaeriaceae</taxon>
        <taxon>Plenodomus</taxon>
    </lineage>
</organism>